<dbReference type="Proteomes" id="UP001161389">
    <property type="component" value="Unassembled WGS sequence"/>
</dbReference>
<organism evidence="1 2">
    <name type="scientific">Litoribrevibacter albus</name>
    <dbReference type="NCBI Taxonomy" id="1473156"/>
    <lineage>
        <taxon>Bacteria</taxon>
        <taxon>Pseudomonadati</taxon>
        <taxon>Pseudomonadota</taxon>
        <taxon>Gammaproteobacteria</taxon>
        <taxon>Oceanospirillales</taxon>
        <taxon>Oceanospirillaceae</taxon>
        <taxon>Litoribrevibacter</taxon>
    </lineage>
</organism>
<reference evidence="1" key="1">
    <citation type="journal article" date="2014" name="Int. J. Syst. Evol. Microbiol.">
        <title>Complete genome sequence of Corynebacterium casei LMG S-19264T (=DSM 44701T), isolated from a smear-ripened cheese.</title>
        <authorList>
            <consortium name="US DOE Joint Genome Institute (JGI-PGF)"/>
            <person name="Walter F."/>
            <person name="Albersmeier A."/>
            <person name="Kalinowski J."/>
            <person name="Ruckert C."/>
        </authorList>
    </citation>
    <scope>NUCLEOTIDE SEQUENCE</scope>
    <source>
        <strain evidence="1">NBRC 110071</strain>
    </source>
</reference>
<dbReference type="InterPro" id="IPR006450">
    <property type="entry name" value="Phage_HK97_gp6-like"/>
</dbReference>
<evidence type="ECO:0000313" key="1">
    <source>
        <dbReference type="EMBL" id="GLQ31660.1"/>
    </source>
</evidence>
<dbReference type="Pfam" id="PF05135">
    <property type="entry name" value="Phage_connect_1"/>
    <property type="match status" value="1"/>
</dbReference>
<evidence type="ECO:0008006" key="3">
    <source>
        <dbReference type="Google" id="ProtNLM"/>
    </source>
</evidence>
<dbReference type="EMBL" id="BSNM01000014">
    <property type="protein sequence ID" value="GLQ31660.1"/>
    <property type="molecule type" value="Genomic_DNA"/>
</dbReference>
<name>A0AA37W6K7_9GAMM</name>
<comment type="caution">
    <text evidence="1">The sequence shown here is derived from an EMBL/GenBank/DDBJ whole genome shotgun (WGS) entry which is preliminary data.</text>
</comment>
<gene>
    <name evidence="1" type="ORF">GCM10007876_21390</name>
</gene>
<accession>A0AA37W6K7</accession>
<keyword evidence="2" id="KW-1185">Reference proteome</keyword>
<sequence>MLSLDELKTHLRIDGNDEDGYLSSLCTMVSEVVEADLNRKLYADQAALDADSEATENALIVNETIKAAGKLLAGHFYENRESTTVRSLKEAPMSYRFLIDKYRWHPV</sequence>
<protein>
    <recommendedName>
        <fullName evidence="3">Phage gp6-like head-tail connector protein</fullName>
    </recommendedName>
</protein>
<proteinExistence type="predicted"/>
<dbReference type="AlphaFoldDB" id="A0AA37W6K7"/>
<reference evidence="1" key="2">
    <citation type="submission" date="2023-01" db="EMBL/GenBank/DDBJ databases">
        <title>Draft genome sequence of Litoribrevibacter albus strain NBRC 110071.</title>
        <authorList>
            <person name="Sun Q."/>
            <person name="Mori K."/>
        </authorList>
    </citation>
    <scope>NUCLEOTIDE SEQUENCE</scope>
    <source>
        <strain evidence="1">NBRC 110071</strain>
    </source>
</reference>
<dbReference type="RefSeq" id="WP_284381346.1">
    <property type="nucleotide sequence ID" value="NZ_BSNM01000014.1"/>
</dbReference>
<dbReference type="CDD" id="cd08054">
    <property type="entry name" value="gp6"/>
    <property type="match status" value="1"/>
</dbReference>
<dbReference type="NCBIfam" id="TIGR01560">
    <property type="entry name" value="put_DNA_pack"/>
    <property type="match status" value="1"/>
</dbReference>
<evidence type="ECO:0000313" key="2">
    <source>
        <dbReference type="Proteomes" id="UP001161389"/>
    </source>
</evidence>
<dbReference type="Gene3D" id="1.10.3230.30">
    <property type="entry name" value="Phage gp6-like head-tail connector protein"/>
    <property type="match status" value="1"/>
</dbReference>
<dbReference type="InterPro" id="IPR021146">
    <property type="entry name" value="Phage_gp6-like_head-tail"/>
</dbReference>